<keyword evidence="1" id="KW-0812">Transmembrane</keyword>
<dbReference type="AlphaFoldDB" id="B8R8L7"/>
<evidence type="ECO:0000313" key="2">
    <source>
        <dbReference type="EMBL" id="ACF98023.1"/>
    </source>
</evidence>
<proteinExistence type="predicted"/>
<keyword evidence="1" id="KW-0472">Membrane</keyword>
<accession>B8R8L7</accession>
<reference evidence="2" key="1">
    <citation type="journal article" date="2009" name="Appl. Environ. Microbiol.">
        <title>Characterization of denitrification gene clusters of soil bacteria via a metagenomic approach.</title>
        <authorList>
            <person name="Demaneche S."/>
            <person name="Philippot L."/>
            <person name="David M.M."/>
            <person name="Navarro E."/>
            <person name="Vogel T.M."/>
            <person name="Simonet P."/>
        </authorList>
    </citation>
    <scope>NUCLEOTIDE SEQUENCE</scope>
</reference>
<name>B8R8L7_9BACT</name>
<protein>
    <submittedName>
        <fullName evidence="2">Tropomyosin-2-like protein</fullName>
    </submittedName>
</protein>
<feature type="transmembrane region" description="Helical" evidence="1">
    <location>
        <begin position="6"/>
        <end position="27"/>
    </location>
</feature>
<evidence type="ECO:0000256" key="1">
    <source>
        <dbReference type="SAM" id="Phobius"/>
    </source>
</evidence>
<dbReference type="EMBL" id="EU910852">
    <property type="protein sequence ID" value="ACF98023.1"/>
    <property type="molecule type" value="Genomic_DNA"/>
</dbReference>
<sequence>MTAEFWIQLATLLLGGAGALGTVYGVLNSRISSSAAKLHERIDRAEATDADIRRDYVRRDDLHDDIRNLKEHIARVERGQENVAAKMDQMTGNLVPALARMAEAAFSFGQKQ</sequence>
<keyword evidence="1" id="KW-1133">Transmembrane helix</keyword>
<organism evidence="2">
    <name type="scientific">uncultured bacterium 878</name>
    <dbReference type="NCBI Taxonomy" id="548895"/>
    <lineage>
        <taxon>Bacteria</taxon>
        <taxon>environmental samples</taxon>
    </lineage>
</organism>